<comment type="caution">
    <text evidence="2">The sequence shown here is derived from an EMBL/GenBank/DDBJ whole genome shotgun (WGS) entry which is preliminary data.</text>
</comment>
<dbReference type="AlphaFoldDB" id="A0A9Q0EVA5"/>
<evidence type="ECO:0000313" key="2">
    <source>
        <dbReference type="EMBL" id="KAJ3613148.1"/>
    </source>
</evidence>
<reference evidence="2" key="1">
    <citation type="submission" date="2022-07" db="EMBL/GenBank/DDBJ databases">
        <title>Chromosome-level genome of Muraenolepis orangiensis.</title>
        <authorList>
            <person name="Kim J."/>
        </authorList>
    </citation>
    <scope>NUCLEOTIDE SEQUENCE</scope>
    <source>
        <strain evidence="2">KU_S4_2022</strain>
        <tissue evidence="2">Muscle</tissue>
    </source>
</reference>
<keyword evidence="3" id="KW-1185">Reference proteome</keyword>
<evidence type="ECO:0000313" key="3">
    <source>
        <dbReference type="Proteomes" id="UP001148018"/>
    </source>
</evidence>
<feature type="region of interest" description="Disordered" evidence="1">
    <location>
        <begin position="1"/>
        <end position="31"/>
    </location>
</feature>
<dbReference type="EMBL" id="JANIIK010000035">
    <property type="protein sequence ID" value="KAJ3613148.1"/>
    <property type="molecule type" value="Genomic_DNA"/>
</dbReference>
<feature type="compositionally biased region" description="Basic and acidic residues" evidence="1">
    <location>
        <begin position="1"/>
        <end position="10"/>
    </location>
</feature>
<sequence length="76" mass="7989">MKSVKADGETARGTVHLFADGPGEPGNTPSQQVLLGVFGQGVYGRDTLTFQPPSAHSSTSSKETLRRGVVVETCQN</sequence>
<protein>
    <submittedName>
        <fullName evidence="2">Uncharacterized protein</fullName>
    </submittedName>
</protein>
<organism evidence="2 3">
    <name type="scientific">Muraenolepis orangiensis</name>
    <name type="common">Patagonian moray cod</name>
    <dbReference type="NCBI Taxonomy" id="630683"/>
    <lineage>
        <taxon>Eukaryota</taxon>
        <taxon>Metazoa</taxon>
        <taxon>Chordata</taxon>
        <taxon>Craniata</taxon>
        <taxon>Vertebrata</taxon>
        <taxon>Euteleostomi</taxon>
        <taxon>Actinopterygii</taxon>
        <taxon>Neopterygii</taxon>
        <taxon>Teleostei</taxon>
        <taxon>Neoteleostei</taxon>
        <taxon>Acanthomorphata</taxon>
        <taxon>Zeiogadaria</taxon>
        <taxon>Gadariae</taxon>
        <taxon>Gadiformes</taxon>
        <taxon>Muraenolepidoidei</taxon>
        <taxon>Muraenolepididae</taxon>
        <taxon>Muraenolepis</taxon>
    </lineage>
</organism>
<gene>
    <name evidence="2" type="ORF">NHX12_019400</name>
</gene>
<evidence type="ECO:0000256" key="1">
    <source>
        <dbReference type="SAM" id="MobiDB-lite"/>
    </source>
</evidence>
<name>A0A9Q0EVA5_9TELE</name>
<feature type="compositionally biased region" description="Polar residues" evidence="1">
    <location>
        <begin position="48"/>
        <end position="62"/>
    </location>
</feature>
<feature type="region of interest" description="Disordered" evidence="1">
    <location>
        <begin position="48"/>
        <end position="76"/>
    </location>
</feature>
<accession>A0A9Q0EVA5</accession>
<dbReference type="Proteomes" id="UP001148018">
    <property type="component" value="Unassembled WGS sequence"/>
</dbReference>
<proteinExistence type="predicted"/>